<dbReference type="AlphaFoldDB" id="A0A9N9ZGQ0"/>
<dbReference type="EMBL" id="CABFOC020000053">
    <property type="protein sequence ID" value="CAH0054935.1"/>
    <property type="molecule type" value="Genomic_DNA"/>
</dbReference>
<dbReference type="OrthoDB" id="5151079at2759"/>
<keyword evidence="1" id="KW-0472">Membrane</keyword>
<keyword evidence="1" id="KW-0812">Transmembrane</keyword>
<name>A0A9N9ZGQ0_9HYPO</name>
<evidence type="ECO:0000313" key="3">
    <source>
        <dbReference type="Proteomes" id="UP000775872"/>
    </source>
</evidence>
<organism evidence="2 3">
    <name type="scientific">Clonostachys solani</name>
    <dbReference type="NCBI Taxonomy" id="160281"/>
    <lineage>
        <taxon>Eukaryota</taxon>
        <taxon>Fungi</taxon>
        <taxon>Dikarya</taxon>
        <taxon>Ascomycota</taxon>
        <taxon>Pezizomycotina</taxon>
        <taxon>Sordariomycetes</taxon>
        <taxon>Hypocreomycetidae</taxon>
        <taxon>Hypocreales</taxon>
        <taxon>Bionectriaceae</taxon>
        <taxon>Clonostachys</taxon>
    </lineage>
</organism>
<evidence type="ECO:0000256" key="1">
    <source>
        <dbReference type="SAM" id="Phobius"/>
    </source>
</evidence>
<keyword evidence="1" id="KW-1133">Transmembrane helix</keyword>
<dbReference type="Proteomes" id="UP000775872">
    <property type="component" value="Unassembled WGS sequence"/>
</dbReference>
<comment type="caution">
    <text evidence="2">The sequence shown here is derived from an EMBL/GenBank/DDBJ whole genome shotgun (WGS) entry which is preliminary data.</text>
</comment>
<keyword evidence="3" id="KW-1185">Reference proteome</keyword>
<gene>
    <name evidence="2" type="ORF">CSOL1703_00016836</name>
</gene>
<protein>
    <submittedName>
        <fullName evidence="2">Uncharacterized protein</fullName>
    </submittedName>
</protein>
<feature type="transmembrane region" description="Helical" evidence="1">
    <location>
        <begin position="56"/>
        <end position="78"/>
    </location>
</feature>
<sequence length="143" mass="15249">MRCIAASPHEINARPDICILEEAPGSLVWAAADPVLVEALCVFEVDVCIPDEADDVVLSLLVLLILSVLSMVLVLLVLSSELDVDSVVVSLVDVESEADVKDADPVDAVGLANKLDADASVELEPFAQYPYLPLFMQVSPCSQ</sequence>
<evidence type="ECO:0000313" key="2">
    <source>
        <dbReference type="EMBL" id="CAH0054935.1"/>
    </source>
</evidence>
<reference evidence="2" key="1">
    <citation type="submission" date="2021-10" db="EMBL/GenBank/DDBJ databases">
        <authorList>
            <person name="Piombo E."/>
        </authorList>
    </citation>
    <scope>NUCLEOTIDE SEQUENCE</scope>
</reference>
<proteinExistence type="predicted"/>
<accession>A0A9N9ZGQ0</accession>